<comment type="caution">
    <text evidence="4">Lacks conserved residue(s) required for the propagation of feature annotation.</text>
</comment>
<dbReference type="PATRIC" id="fig|1398.22.peg.1419"/>
<dbReference type="GO" id="GO:0042802">
    <property type="term" value="F:identical protein binding"/>
    <property type="evidence" value="ECO:0007669"/>
    <property type="project" value="TreeGrafter"/>
</dbReference>
<sequence length="242" mass="26990">MDVHIFKTSDEAAKYAYELIEKGIREGQIRTLGLATGGTPLKLYAYMRHAGLDVSNVTTVNLDEYVGLKDTDEHSYRYYMEKELFSHMNFKQSYLPDGTAEDLEEECARYERILKTHPVDLQVLGIGKNGHIGFNEPGTSFDSRTHIVELTESTREANRRFFEREEDVPDRALSMGIASIMDAKKIVLLAFGKSKAEAVRSMIKGPVDEACPASVLQMHPDVVVVADADAASLLEDAGKCHD</sequence>
<dbReference type="EMBL" id="LRPN01000047">
    <property type="protein sequence ID" value="KWZ82925.1"/>
    <property type="molecule type" value="Genomic_DNA"/>
</dbReference>
<proteinExistence type="inferred from homology"/>
<dbReference type="RefSeq" id="WP_061086672.1">
    <property type="nucleotide sequence ID" value="NZ_KQ955825.1"/>
</dbReference>
<comment type="catalytic activity">
    <reaction evidence="1 4">
        <text>alpha-D-glucosamine 6-phosphate + H2O = beta-D-fructose 6-phosphate + NH4(+)</text>
        <dbReference type="Rhea" id="RHEA:12172"/>
        <dbReference type="ChEBI" id="CHEBI:15377"/>
        <dbReference type="ChEBI" id="CHEBI:28938"/>
        <dbReference type="ChEBI" id="CHEBI:57634"/>
        <dbReference type="ChEBI" id="CHEBI:75989"/>
        <dbReference type="EC" id="3.5.99.6"/>
    </reaction>
</comment>
<dbReference type="InterPro" id="IPR006148">
    <property type="entry name" value="Glc/Gal-6P_isomerase"/>
</dbReference>
<comment type="similarity">
    <text evidence="4">Belongs to the glucosamine/galactosamine-6-phosphate isomerase family. NagB subfamily.</text>
</comment>
<feature type="active site" description="Proton acceptor; for enolization step" evidence="4">
    <location>
        <position position="63"/>
    </location>
</feature>
<feature type="active site" description="Proton acceptor; for ring-opening step" evidence="4">
    <location>
        <position position="131"/>
    </location>
</feature>
<dbReference type="AlphaFoldDB" id="A0A133KTU0"/>
<name>A0A133KTU0_HEYCO</name>
<evidence type="ECO:0000256" key="1">
    <source>
        <dbReference type="ARBA" id="ARBA00000644"/>
    </source>
</evidence>
<evidence type="ECO:0000313" key="7">
    <source>
        <dbReference type="Proteomes" id="UP000070376"/>
    </source>
</evidence>
<protein>
    <recommendedName>
        <fullName evidence="4">Glucosamine-6-phosphate deaminase</fullName>
        <ecNumber evidence="4">3.5.99.6</ecNumber>
    </recommendedName>
    <alternativeName>
        <fullName evidence="4">GlcN6P deaminase</fullName>
        <shortName evidence="4">GNPDA</shortName>
    </alternativeName>
    <alternativeName>
        <fullName evidence="4">Glucosamine-6-phosphate isomerase</fullName>
    </alternativeName>
</protein>
<dbReference type="CDD" id="cd01399">
    <property type="entry name" value="GlcN6P_deaminase"/>
    <property type="match status" value="1"/>
</dbReference>
<feature type="active site" description="For ring-opening step" evidence="4">
    <location>
        <position position="129"/>
    </location>
</feature>
<gene>
    <name evidence="4" type="primary">nagB</name>
    <name evidence="6" type="ORF">HMPREF3213_01409</name>
</gene>
<accession>A0A133KTU0</accession>
<dbReference type="GO" id="GO:0006046">
    <property type="term" value="P:N-acetylglucosamine catabolic process"/>
    <property type="evidence" value="ECO:0007669"/>
    <property type="project" value="UniProtKB-UniRule"/>
</dbReference>
<reference evidence="7" key="1">
    <citation type="submission" date="2016-01" db="EMBL/GenBank/DDBJ databases">
        <authorList>
            <person name="Mitreva M."/>
            <person name="Pepin K.H."/>
            <person name="Mihindukulasuriya K.A."/>
            <person name="Fulton R."/>
            <person name="Fronick C."/>
            <person name="O'Laughlin M."/>
            <person name="Miner T."/>
            <person name="Herter B."/>
            <person name="Rosa B.A."/>
            <person name="Cordes M."/>
            <person name="Tomlinson C."/>
            <person name="Wollam A."/>
            <person name="Palsikar V.B."/>
            <person name="Mardis E.R."/>
            <person name="Wilson R.K."/>
        </authorList>
    </citation>
    <scope>NUCLEOTIDE SEQUENCE [LARGE SCALE GENOMIC DNA]</scope>
    <source>
        <strain evidence="7">GED7749B</strain>
    </source>
</reference>
<organism evidence="6 7">
    <name type="scientific">Heyndrickxia coagulans</name>
    <name type="common">Weizmannia coagulans</name>
    <dbReference type="NCBI Taxonomy" id="1398"/>
    <lineage>
        <taxon>Bacteria</taxon>
        <taxon>Bacillati</taxon>
        <taxon>Bacillota</taxon>
        <taxon>Bacilli</taxon>
        <taxon>Bacillales</taxon>
        <taxon>Bacillaceae</taxon>
        <taxon>Heyndrickxia</taxon>
    </lineage>
</organism>
<evidence type="ECO:0000256" key="4">
    <source>
        <dbReference type="HAMAP-Rule" id="MF_01241"/>
    </source>
</evidence>
<dbReference type="EC" id="3.5.99.6" evidence="4"/>
<comment type="function">
    <text evidence="4">Catalyzes the reversible isomerization-deamination of glucosamine 6-phosphate (GlcN6P) to form fructose 6-phosphate (Fru6P) and ammonium ion.</text>
</comment>
<dbReference type="UniPathway" id="UPA00629">
    <property type="reaction ID" value="UER00684"/>
</dbReference>
<dbReference type="FunFam" id="3.40.50.1360:FF:000003">
    <property type="entry name" value="Glucosamine-6-phosphate deaminase"/>
    <property type="match status" value="1"/>
</dbReference>
<dbReference type="InterPro" id="IPR018321">
    <property type="entry name" value="Glucosamine6P_isomerase_CS"/>
</dbReference>
<evidence type="ECO:0000313" key="6">
    <source>
        <dbReference type="EMBL" id="KWZ82925.1"/>
    </source>
</evidence>
<dbReference type="PANTHER" id="PTHR11280">
    <property type="entry name" value="GLUCOSAMINE-6-PHOSPHATE ISOMERASE"/>
    <property type="match status" value="1"/>
</dbReference>
<comment type="pathway">
    <text evidence="4">Amino-sugar metabolism; N-acetylneuraminate degradation; D-fructose 6-phosphate from N-acetylneuraminate: step 5/5.</text>
</comment>
<dbReference type="InterPro" id="IPR004547">
    <property type="entry name" value="Glucosamine6P_isomerase"/>
</dbReference>
<feature type="domain" description="Glucosamine/galactosamine-6-phosphate isomerase" evidence="5">
    <location>
        <begin position="9"/>
        <end position="218"/>
    </location>
</feature>
<dbReference type="GO" id="GO:0019262">
    <property type="term" value="P:N-acetylneuraminate catabolic process"/>
    <property type="evidence" value="ECO:0007669"/>
    <property type="project" value="UniProtKB-UniRule"/>
</dbReference>
<dbReference type="InterPro" id="IPR037171">
    <property type="entry name" value="NagB/RpiA_transferase-like"/>
</dbReference>
<dbReference type="Gene3D" id="3.40.50.1360">
    <property type="match status" value="1"/>
</dbReference>
<dbReference type="PANTHER" id="PTHR11280:SF5">
    <property type="entry name" value="GLUCOSAMINE-6-PHOSPHATE ISOMERASE"/>
    <property type="match status" value="1"/>
</dbReference>
<keyword evidence="3 4" id="KW-0119">Carbohydrate metabolism</keyword>
<dbReference type="GO" id="GO:0005975">
    <property type="term" value="P:carbohydrate metabolic process"/>
    <property type="evidence" value="ECO:0007669"/>
    <property type="project" value="InterPro"/>
</dbReference>
<dbReference type="HAMAP" id="MF_01241">
    <property type="entry name" value="GlcN6P_deamin"/>
    <property type="match status" value="1"/>
</dbReference>
<evidence type="ECO:0000256" key="2">
    <source>
        <dbReference type="ARBA" id="ARBA00022801"/>
    </source>
</evidence>
<evidence type="ECO:0000256" key="3">
    <source>
        <dbReference type="ARBA" id="ARBA00023277"/>
    </source>
</evidence>
<evidence type="ECO:0000259" key="5">
    <source>
        <dbReference type="Pfam" id="PF01182"/>
    </source>
</evidence>
<dbReference type="SUPFAM" id="SSF100950">
    <property type="entry name" value="NagB/RpiA/CoA transferase-like"/>
    <property type="match status" value="1"/>
</dbReference>
<dbReference type="Pfam" id="PF01182">
    <property type="entry name" value="Glucosamine_iso"/>
    <property type="match status" value="1"/>
</dbReference>
<dbReference type="GO" id="GO:0005737">
    <property type="term" value="C:cytoplasm"/>
    <property type="evidence" value="ECO:0007669"/>
    <property type="project" value="TreeGrafter"/>
</dbReference>
<dbReference type="GO" id="GO:0004342">
    <property type="term" value="F:glucosamine-6-phosphate deaminase activity"/>
    <property type="evidence" value="ECO:0007669"/>
    <property type="project" value="UniProtKB-UniRule"/>
</dbReference>
<dbReference type="PROSITE" id="PS01161">
    <property type="entry name" value="GLC_GALNAC_ISOMERASE"/>
    <property type="match status" value="1"/>
</dbReference>
<keyword evidence="2 4" id="KW-0378">Hydrolase</keyword>
<feature type="active site" description="For ring-opening step" evidence="4">
    <location>
        <position position="136"/>
    </location>
</feature>
<dbReference type="GO" id="GO:0006043">
    <property type="term" value="P:glucosamine catabolic process"/>
    <property type="evidence" value="ECO:0007669"/>
    <property type="project" value="TreeGrafter"/>
</dbReference>
<dbReference type="Proteomes" id="UP000070376">
    <property type="component" value="Unassembled WGS sequence"/>
</dbReference>
<dbReference type="NCBIfam" id="TIGR00502">
    <property type="entry name" value="nagB"/>
    <property type="match status" value="1"/>
</dbReference>
<comment type="caution">
    <text evidence="6">The sequence shown here is derived from an EMBL/GenBank/DDBJ whole genome shotgun (WGS) entry which is preliminary data.</text>
</comment>